<dbReference type="Pfam" id="PF16879">
    <property type="entry name" value="Sin3a_C"/>
    <property type="match status" value="1"/>
</dbReference>
<evidence type="ECO:0000256" key="1">
    <source>
        <dbReference type="SAM" id="SignalP"/>
    </source>
</evidence>
<dbReference type="Proteomes" id="UP000836841">
    <property type="component" value="Chromosome 2"/>
</dbReference>
<protein>
    <recommendedName>
        <fullName evidence="2">Sin3 C-terminal domain-containing protein</fullName>
    </recommendedName>
</protein>
<evidence type="ECO:0000313" key="3">
    <source>
        <dbReference type="EMBL" id="CAH2047640.1"/>
    </source>
</evidence>
<evidence type="ECO:0000313" key="4">
    <source>
        <dbReference type="Proteomes" id="UP000836841"/>
    </source>
</evidence>
<keyword evidence="4" id="KW-1185">Reference proteome</keyword>
<accession>A0AAU9RTP5</accession>
<keyword evidence="1" id="KW-0732">Signal</keyword>
<name>A0AAU9RTP5_THLAR</name>
<feature type="domain" description="Sin3 C-terminal" evidence="2">
    <location>
        <begin position="15"/>
        <end position="79"/>
    </location>
</feature>
<organism evidence="3 4">
    <name type="scientific">Thlaspi arvense</name>
    <name type="common">Field penny-cress</name>
    <dbReference type="NCBI Taxonomy" id="13288"/>
    <lineage>
        <taxon>Eukaryota</taxon>
        <taxon>Viridiplantae</taxon>
        <taxon>Streptophyta</taxon>
        <taxon>Embryophyta</taxon>
        <taxon>Tracheophyta</taxon>
        <taxon>Spermatophyta</taxon>
        <taxon>Magnoliopsida</taxon>
        <taxon>eudicotyledons</taxon>
        <taxon>Gunneridae</taxon>
        <taxon>Pentapetalae</taxon>
        <taxon>rosids</taxon>
        <taxon>malvids</taxon>
        <taxon>Brassicales</taxon>
        <taxon>Brassicaceae</taxon>
        <taxon>Thlaspideae</taxon>
        <taxon>Thlaspi</taxon>
    </lineage>
</organism>
<reference evidence="3 4" key="1">
    <citation type="submission" date="2022-03" db="EMBL/GenBank/DDBJ databases">
        <authorList>
            <person name="Nunn A."/>
            <person name="Chopra R."/>
            <person name="Nunn A."/>
            <person name="Contreras Garrido A."/>
        </authorList>
    </citation>
    <scope>NUCLEOTIDE SEQUENCE [LARGE SCALE GENOMIC DNA]</scope>
</reference>
<feature type="non-terminal residue" evidence="3">
    <location>
        <position position="84"/>
    </location>
</feature>
<dbReference type="EMBL" id="OU466858">
    <property type="protein sequence ID" value="CAH2047640.1"/>
    <property type="molecule type" value="Genomic_DNA"/>
</dbReference>
<gene>
    <name evidence="3" type="ORF">TAV2_LOCUS5838</name>
</gene>
<feature type="chain" id="PRO_5043448753" description="Sin3 C-terminal domain-containing protein" evidence="1">
    <location>
        <begin position="25"/>
        <end position="84"/>
    </location>
</feature>
<proteinExistence type="predicted"/>
<dbReference type="AlphaFoldDB" id="A0AAU9RTP5"/>
<sequence>KSIKYLILHLLLLVFFTLDKLVQKFVKHLHAVAADETDTKLLHLYSYGNYRKPGRFFDIVFNENARALPHDLNTYQIVYVILIS</sequence>
<dbReference type="InterPro" id="IPR031693">
    <property type="entry name" value="Sin3_C"/>
</dbReference>
<evidence type="ECO:0000259" key="2">
    <source>
        <dbReference type="Pfam" id="PF16879"/>
    </source>
</evidence>
<feature type="signal peptide" evidence="1">
    <location>
        <begin position="1"/>
        <end position="24"/>
    </location>
</feature>